<dbReference type="PROSITE" id="PS00676">
    <property type="entry name" value="SIGMA54_INTERACT_2"/>
    <property type="match status" value="1"/>
</dbReference>
<gene>
    <name evidence="10" type="ORF">KHM83_12915</name>
</gene>
<proteinExistence type="predicted"/>
<evidence type="ECO:0000256" key="5">
    <source>
        <dbReference type="ARBA" id="ARBA00023163"/>
    </source>
</evidence>
<dbReference type="CDD" id="cd00009">
    <property type="entry name" value="AAA"/>
    <property type="match status" value="1"/>
</dbReference>
<feature type="domain" description="Sigma-54 factor interaction" evidence="8">
    <location>
        <begin position="136"/>
        <end position="366"/>
    </location>
</feature>
<dbReference type="SMART" id="SM00382">
    <property type="entry name" value="AAA"/>
    <property type="match status" value="1"/>
</dbReference>
<dbReference type="PROSITE" id="PS00675">
    <property type="entry name" value="SIGMA54_INTERACT_1"/>
    <property type="match status" value="1"/>
</dbReference>
<dbReference type="InterPro" id="IPR002078">
    <property type="entry name" value="Sigma_54_int"/>
</dbReference>
<evidence type="ECO:0000256" key="1">
    <source>
        <dbReference type="ARBA" id="ARBA00018672"/>
    </source>
</evidence>
<dbReference type="PRINTS" id="PR01590">
    <property type="entry name" value="HTHFIS"/>
</dbReference>
<dbReference type="InterPro" id="IPR003593">
    <property type="entry name" value="AAA+_ATPase"/>
</dbReference>
<reference evidence="10 11" key="1">
    <citation type="submission" date="2021-05" db="EMBL/GenBank/DDBJ databases">
        <title>Fusibacter ferrireducens sp. nov., an anaerobic, sulfur- and Fe-reducing bacterium isolated from the mangrove sediment.</title>
        <authorList>
            <person name="Qiu D."/>
        </authorList>
    </citation>
    <scope>NUCLEOTIDE SEQUENCE [LARGE SCALE GENOMIC DNA]</scope>
    <source>
        <strain evidence="10 11">DSM 12116</strain>
    </source>
</reference>
<comment type="caution">
    <text evidence="10">The sequence shown here is derived from an EMBL/GenBank/DDBJ whole genome shotgun (WGS) entry which is preliminary data.</text>
</comment>
<dbReference type="SUPFAM" id="SSF52172">
    <property type="entry name" value="CheY-like"/>
    <property type="match status" value="1"/>
</dbReference>
<organism evidence="10 11">
    <name type="scientific">Fusibacter paucivorans</name>
    <dbReference type="NCBI Taxonomy" id="76009"/>
    <lineage>
        <taxon>Bacteria</taxon>
        <taxon>Bacillati</taxon>
        <taxon>Bacillota</taxon>
        <taxon>Clostridia</taxon>
        <taxon>Eubacteriales</taxon>
        <taxon>Eubacteriales Family XII. Incertae Sedis</taxon>
        <taxon>Fusibacter</taxon>
    </lineage>
</organism>
<comment type="function">
    <text evidence="6">May play the central regulatory role in sporulation. It may be an element of the effector pathway responsible for the activation of sporulation genes in response to nutritional stress. Spo0A may act in concert with spo0H (a sigma factor) to control the expression of some genes that are critical to the sporulation process.</text>
</comment>
<dbReference type="RefSeq" id="WP_213237441.1">
    <property type="nucleotide sequence ID" value="NZ_JAHBCL010000022.1"/>
</dbReference>
<protein>
    <recommendedName>
        <fullName evidence="1">Stage 0 sporulation protein A homolog</fullName>
    </recommendedName>
</protein>
<evidence type="ECO:0000259" key="9">
    <source>
        <dbReference type="PROSITE" id="PS50110"/>
    </source>
</evidence>
<dbReference type="Gene3D" id="1.10.10.60">
    <property type="entry name" value="Homeodomain-like"/>
    <property type="match status" value="1"/>
</dbReference>
<keyword evidence="4" id="KW-0805">Transcription regulation</keyword>
<dbReference type="InterPro" id="IPR011006">
    <property type="entry name" value="CheY-like_superfamily"/>
</dbReference>
<keyword evidence="11" id="KW-1185">Reference proteome</keyword>
<dbReference type="Gene3D" id="3.40.50.2300">
    <property type="match status" value="1"/>
</dbReference>
<dbReference type="InterPro" id="IPR058031">
    <property type="entry name" value="AAA_lid_NorR"/>
</dbReference>
<dbReference type="Pfam" id="PF02954">
    <property type="entry name" value="HTH_8"/>
    <property type="match status" value="1"/>
</dbReference>
<dbReference type="PANTHER" id="PTHR32071:SF57">
    <property type="entry name" value="C4-DICARBOXYLATE TRANSPORT TRANSCRIPTIONAL REGULATORY PROTEIN DCTD"/>
    <property type="match status" value="1"/>
</dbReference>
<dbReference type="PROSITE" id="PS50110">
    <property type="entry name" value="RESPONSE_REGULATORY"/>
    <property type="match status" value="1"/>
</dbReference>
<dbReference type="InterPro" id="IPR009057">
    <property type="entry name" value="Homeodomain-like_sf"/>
</dbReference>
<dbReference type="SUPFAM" id="SSF46689">
    <property type="entry name" value="Homeodomain-like"/>
    <property type="match status" value="1"/>
</dbReference>
<keyword evidence="7" id="KW-0597">Phosphoprotein</keyword>
<evidence type="ECO:0000313" key="11">
    <source>
        <dbReference type="Proteomes" id="UP000746471"/>
    </source>
</evidence>
<sequence>MKILIIDDEESIRYSLGLKLSKIEGVELLMAGTGEEGLEILKREAIKLAIIDIKLPGIDGIEVLKQINQIKIDTVVIMITYMSEVRLAVKAMKMGAYDYYTKPFSLSEIKKSVESVLAFIQKRSEIEVDQSGINGFIGSDESILQIKDTVKRIVNSGINTNILIQGESGSGKEVIAKYIYDSFGSNRPYVALNCAAVPKSLQESILFGYEKGAFTEAREQRIGLLEKANGGILFLDEIGDMDLDLQAKLLRVLENKQFKRVGGTDDIAFEAMVISATNKKIREEITYDHFRLDLYYRLNIIPINVIPLRQRRQDIPLLVSHFIDYYQQKMNTSIIGVTDEAMALLTSYEWLGNVRELKNTIERIMILSDRRYIDVDDLPKDVFFEVGSNTGMDGNLENAEREVIVQSLAKNQYNITKTANDLGISRTTLRNKMEKYRIDKP</sequence>
<accession>A0ABS5PQZ5</accession>
<evidence type="ECO:0000256" key="4">
    <source>
        <dbReference type="ARBA" id="ARBA00023015"/>
    </source>
</evidence>
<dbReference type="InterPro" id="IPR002197">
    <property type="entry name" value="HTH_Fis"/>
</dbReference>
<evidence type="ECO:0000313" key="10">
    <source>
        <dbReference type="EMBL" id="MBS7527579.1"/>
    </source>
</evidence>
<evidence type="ECO:0000256" key="2">
    <source>
        <dbReference type="ARBA" id="ARBA00022741"/>
    </source>
</evidence>
<keyword evidence="3" id="KW-0067">ATP-binding</keyword>
<dbReference type="InterPro" id="IPR025943">
    <property type="entry name" value="Sigma_54_int_dom_ATP-bd_2"/>
</dbReference>
<dbReference type="Pfam" id="PF00158">
    <property type="entry name" value="Sigma54_activat"/>
    <property type="match status" value="1"/>
</dbReference>
<dbReference type="Gene3D" id="1.10.8.60">
    <property type="match status" value="1"/>
</dbReference>
<keyword evidence="5" id="KW-0804">Transcription</keyword>
<evidence type="ECO:0000256" key="6">
    <source>
        <dbReference type="ARBA" id="ARBA00024867"/>
    </source>
</evidence>
<dbReference type="InterPro" id="IPR025662">
    <property type="entry name" value="Sigma_54_int_dom_ATP-bd_1"/>
</dbReference>
<dbReference type="PANTHER" id="PTHR32071">
    <property type="entry name" value="TRANSCRIPTIONAL REGULATORY PROTEIN"/>
    <property type="match status" value="1"/>
</dbReference>
<dbReference type="Pfam" id="PF25601">
    <property type="entry name" value="AAA_lid_14"/>
    <property type="match status" value="1"/>
</dbReference>
<dbReference type="SMART" id="SM00448">
    <property type="entry name" value="REC"/>
    <property type="match status" value="1"/>
</dbReference>
<feature type="domain" description="Response regulatory" evidence="9">
    <location>
        <begin position="2"/>
        <end position="117"/>
    </location>
</feature>
<dbReference type="PROSITE" id="PS50045">
    <property type="entry name" value="SIGMA54_INTERACT_4"/>
    <property type="match status" value="1"/>
</dbReference>
<dbReference type="InterPro" id="IPR001789">
    <property type="entry name" value="Sig_transdc_resp-reg_receiver"/>
</dbReference>
<dbReference type="Proteomes" id="UP000746471">
    <property type="component" value="Unassembled WGS sequence"/>
</dbReference>
<dbReference type="SUPFAM" id="SSF52540">
    <property type="entry name" value="P-loop containing nucleoside triphosphate hydrolases"/>
    <property type="match status" value="1"/>
</dbReference>
<dbReference type="EMBL" id="JAHBCL010000022">
    <property type="protein sequence ID" value="MBS7527579.1"/>
    <property type="molecule type" value="Genomic_DNA"/>
</dbReference>
<keyword evidence="2" id="KW-0547">Nucleotide-binding</keyword>
<feature type="modified residue" description="4-aspartylphosphate" evidence="7">
    <location>
        <position position="52"/>
    </location>
</feature>
<name>A0ABS5PQZ5_9FIRM</name>
<dbReference type="InterPro" id="IPR027417">
    <property type="entry name" value="P-loop_NTPase"/>
</dbReference>
<evidence type="ECO:0000256" key="7">
    <source>
        <dbReference type="PROSITE-ProRule" id="PRU00169"/>
    </source>
</evidence>
<evidence type="ECO:0000256" key="3">
    <source>
        <dbReference type="ARBA" id="ARBA00022840"/>
    </source>
</evidence>
<dbReference type="Gene3D" id="3.40.50.300">
    <property type="entry name" value="P-loop containing nucleotide triphosphate hydrolases"/>
    <property type="match status" value="1"/>
</dbReference>
<dbReference type="Pfam" id="PF00072">
    <property type="entry name" value="Response_reg"/>
    <property type="match status" value="1"/>
</dbReference>
<evidence type="ECO:0000259" key="8">
    <source>
        <dbReference type="PROSITE" id="PS50045"/>
    </source>
</evidence>